<protein>
    <recommendedName>
        <fullName evidence="4">MerC mercury resistance protein</fullName>
    </recommendedName>
</protein>
<feature type="transmembrane region" description="Helical" evidence="1">
    <location>
        <begin position="100"/>
        <end position="117"/>
    </location>
</feature>
<evidence type="ECO:0000313" key="2">
    <source>
        <dbReference type="EMBL" id="AKD58661.1"/>
    </source>
</evidence>
<dbReference type="PATRIC" id="fig|1379870.5.peg.4205"/>
<keyword evidence="1" id="KW-0812">Transmembrane</keyword>
<dbReference type="InterPro" id="IPR004891">
    <property type="entry name" value="Mercury-R_MerC"/>
</dbReference>
<keyword evidence="1" id="KW-0472">Membrane</keyword>
<keyword evidence="3" id="KW-1185">Reference proteome</keyword>
<sequence>MKIDTLSRKADYIGITGSVLCIIHCLITPILLLTSSVFQNSTLRVGYLSLDYVFIGVNIVAVYFATRHYAAPAIKKSLWGFLALFTVALLLEDVAPFFEYLAYAASAGLVITHLINIKQHRLNHTH</sequence>
<dbReference type="RefSeq" id="WP_046579826.1">
    <property type="nucleotide sequence ID" value="NZ_CP010429.1"/>
</dbReference>
<name>A0A0E3VAU0_9BACT</name>
<feature type="transmembrane region" description="Helical" evidence="1">
    <location>
        <begin position="45"/>
        <end position="65"/>
    </location>
</feature>
<dbReference type="GO" id="GO:0016020">
    <property type="term" value="C:membrane"/>
    <property type="evidence" value="ECO:0007669"/>
    <property type="project" value="InterPro"/>
</dbReference>
<evidence type="ECO:0000256" key="1">
    <source>
        <dbReference type="SAM" id="Phobius"/>
    </source>
</evidence>
<gene>
    <name evidence="2" type="ORF">SD10_19490</name>
</gene>
<feature type="transmembrane region" description="Helical" evidence="1">
    <location>
        <begin position="12"/>
        <end position="33"/>
    </location>
</feature>
<dbReference type="STRING" id="1379870.SD10_19490"/>
<evidence type="ECO:0000313" key="3">
    <source>
        <dbReference type="Proteomes" id="UP000033054"/>
    </source>
</evidence>
<organism evidence="2 3">
    <name type="scientific">Spirosoma radiotolerans</name>
    <dbReference type="NCBI Taxonomy" id="1379870"/>
    <lineage>
        <taxon>Bacteria</taxon>
        <taxon>Pseudomonadati</taxon>
        <taxon>Bacteroidota</taxon>
        <taxon>Cytophagia</taxon>
        <taxon>Cytophagales</taxon>
        <taxon>Cytophagaceae</taxon>
        <taxon>Spirosoma</taxon>
    </lineage>
</organism>
<feature type="transmembrane region" description="Helical" evidence="1">
    <location>
        <begin position="77"/>
        <end position="94"/>
    </location>
</feature>
<dbReference type="GO" id="GO:0015097">
    <property type="term" value="F:mercury ion transmembrane transporter activity"/>
    <property type="evidence" value="ECO:0007669"/>
    <property type="project" value="InterPro"/>
</dbReference>
<dbReference type="Pfam" id="PF03203">
    <property type="entry name" value="MerC"/>
    <property type="match status" value="1"/>
</dbReference>
<dbReference type="Proteomes" id="UP000033054">
    <property type="component" value="Chromosome"/>
</dbReference>
<reference evidence="2 3" key="1">
    <citation type="journal article" date="2014" name="Curr. Microbiol.">
        <title>Spirosoma radiotolerans sp. nov., a gamma-radiation-resistant bacterium isolated from gamma ray-irradiated soil.</title>
        <authorList>
            <person name="Lee J.J."/>
            <person name="Srinivasan S."/>
            <person name="Lim S."/>
            <person name="Joe M."/>
            <person name="Im S."/>
            <person name="Bae S.I."/>
            <person name="Park K.R."/>
            <person name="Han J.H."/>
            <person name="Park S.H."/>
            <person name="Joo B.M."/>
            <person name="Park S.J."/>
            <person name="Kim M.K."/>
        </authorList>
    </citation>
    <scope>NUCLEOTIDE SEQUENCE [LARGE SCALE GENOMIC DNA]</scope>
    <source>
        <strain evidence="2 3">DG5A</strain>
    </source>
</reference>
<proteinExistence type="predicted"/>
<dbReference type="EMBL" id="CP010429">
    <property type="protein sequence ID" value="AKD58661.1"/>
    <property type="molecule type" value="Genomic_DNA"/>
</dbReference>
<dbReference type="HOGENOM" id="CLU_119458_0_0_10"/>
<evidence type="ECO:0008006" key="4">
    <source>
        <dbReference type="Google" id="ProtNLM"/>
    </source>
</evidence>
<accession>A0A0E3VAU0</accession>
<dbReference type="AlphaFoldDB" id="A0A0E3VAU0"/>
<dbReference type="OrthoDB" id="1274419at2"/>
<keyword evidence="1" id="KW-1133">Transmembrane helix</keyword>
<dbReference type="KEGG" id="srd:SD10_19490"/>